<sequence length="241" mass="27671">MKILFLDLETSPNLAHVWGLWDQNIAINQIESSTEVICWGARWLGQDKVMFKSVHHHGKETMLDELHRIMDEADVLIGWNSAAFDSKHIKREFIENGYLPPSPWIELDLMKIVRSQFKFPSNKLDYVSQKLGVGAKVKHSGFQLWLDCMAGIPKAWKEMKEYQIQDVNLLVDLYAILLPWIKNHPHQGLDQNAPNSCRNCGGLEIVRWGYRYNASTKLQRYKCNGCGAYLAGQSVARVNTK</sequence>
<gene>
    <name evidence="2" type="ORF">UFOVP545_3</name>
</gene>
<dbReference type="InterPro" id="IPR036397">
    <property type="entry name" value="RNaseH_sf"/>
</dbReference>
<dbReference type="InterPro" id="IPR012337">
    <property type="entry name" value="RNaseH-like_sf"/>
</dbReference>
<dbReference type="SUPFAM" id="SSF53098">
    <property type="entry name" value="Ribonuclease H-like"/>
    <property type="match status" value="1"/>
</dbReference>
<reference evidence="2" key="1">
    <citation type="submission" date="2020-04" db="EMBL/GenBank/DDBJ databases">
        <authorList>
            <person name="Chiriac C."/>
            <person name="Salcher M."/>
            <person name="Ghai R."/>
            <person name="Kavagutti S V."/>
        </authorList>
    </citation>
    <scope>NUCLEOTIDE SEQUENCE</scope>
</reference>
<dbReference type="EMBL" id="LR796521">
    <property type="protein sequence ID" value="CAB4149500.1"/>
    <property type="molecule type" value="Genomic_DNA"/>
</dbReference>
<dbReference type="Pfam" id="PF13482">
    <property type="entry name" value="RNase_H_2"/>
    <property type="match status" value="1"/>
</dbReference>
<protein>
    <submittedName>
        <fullName evidence="2">Ribonuclease H-like domain containing protein</fullName>
    </submittedName>
</protein>
<organism evidence="2">
    <name type="scientific">uncultured Caudovirales phage</name>
    <dbReference type="NCBI Taxonomy" id="2100421"/>
    <lineage>
        <taxon>Viruses</taxon>
        <taxon>Duplodnaviria</taxon>
        <taxon>Heunggongvirae</taxon>
        <taxon>Uroviricota</taxon>
        <taxon>Caudoviricetes</taxon>
        <taxon>Peduoviridae</taxon>
        <taxon>Maltschvirus</taxon>
        <taxon>Maltschvirus maltsch</taxon>
    </lineage>
</organism>
<accession>A0A6J5MX23</accession>
<proteinExistence type="predicted"/>
<name>A0A6J5MX23_9CAUD</name>
<dbReference type="GO" id="GO:0003676">
    <property type="term" value="F:nucleic acid binding"/>
    <property type="evidence" value="ECO:0007669"/>
    <property type="project" value="InterPro"/>
</dbReference>
<evidence type="ECO:0000259" key="1">
    <source>
        <dbReference type="Pfam" id="PF13482"/>
    </source>
</evidence>
<evidence type="ECO:0000313" key="2">
    <source>
        <dbReference type="EMBL" id="CAB4149500.1"/>
    </source>
</evidence>
<dbReference type="Gene3D" id="3.30.420.10">
    <property type="entry name" value="Ribonuclease H-like superfamily/Ribonuclease H"/>
    <property type="match status" value="1"/>
</dbReference>
<dbReference type="InterPro" id="IPR038720">
    <property type="entry name" value="YprB_RNase_H-like_dom"/>
</dbReference>
<feature type="domain" description="YprB ribonuclease H-like" evidence="1">
    <location>
        <begin position="36"/>
        <end position="176"/>
    </location>
</feature>